<reference evidence="7 8" key="1">
    <citation type="submission" date="2020-08" db="EMBL/GenBank/DDBJ databases">
        <title>Genomic Encyclopedia of Type Strains, Phase IV (KMG-IV): sequencing the most valuable type-strain genomes for metagenomic binning, comparative biology and taxonomic classification.</title>
        <authorList>
            <person name="Goeker M."/>
        </authorList>
    </citation>
    <scope>NUCLEOTIDE SEQUENCE [LARGE SCALE GENOMIC DNA]</scope>
    <source>
        <strain evidence="7 8">DSM 103725</strain>
    </source>
</reference>
<keyword evidence="5" id="KW-0812">Transmembrane</keyword>
<organism evidence="7 8">
    <name type="scientific">Algisphaera agarilytica</name>
    <dbReference type="NCBI Taxonomy" id="1385975"/>
    <lineage>
        <taxon>Bacteria</taxon>
        <taxon>Pseudomonadati</taxon>
        <taxon>Planctomycetota</taxon>
        <taxon>Phycisphaerae</taxon>
        <taxon>Phycisphaerales</taxon>
        <taxon>Phycisphaeraceae</taxon>
        <taxon>Algisphaera</taxon>
    </lineage>
</organism>
<accession>A0A7X0H5D8</accession>
<evidence type="ECO:0000256" key="1">
    <source>
        <dbReference type="ARBA" id="ARBA00022617"/>
    </source>
</evidence>
<keyword evidence="1 4" id="KW-0349">Heme</keyword>
<protein>
    <submittedName>
        <fullName evidence="7">Mono/diheme cytochrome c family protein</fullName>
    </submittedName>
</protein>
<keyword evidence="5" id="KW-0472">Membrane</keyword>
<dbReference type="InterPro" id="IPR036909">
    <property type="entry name" value="Cyt_c-like_dom_sf"/>
</dbReference>
<dbReference type="EMBL" id="JACHGY010000001">
    <property type="protein sequence ID" value="MBB6429448.1"/>
    <property type="molecule type" value="Genomic_DNA"/>
</dbReference>
<evidence type="ECO:0000256" key="4">
    <source>
        <dbReference type="PROSITE-ProRule" id="PRU00433"/>
    </source>
</evidence>
<evidence type="ECO:0000256" key="2">
    <source>
        <dbReference type="ARBA" id="ARBA00022723"/>
    </source>
</evidence>
<dbReference type="InterPro" id="IPR009056">
    <property type="entry name" value="Cyt_c-like_dom"/>
</dbReference>
<gene>
    <name evidence="7" type="ORF">HNQ40_001254</name>
</gene>
<dbReference type="AlphaFoldDB" id="A0A7X0H5D8"/>
<keyword evidence="2 4" id="KW-0479">Metal-binding</keyword>
<name>A0A7X0H5D8_9BACT</name>
<comment type="caution">
    <text evidence="7">The sequence shown here is derived from an EMBL/GenBank/DDBJ whole genome shotgun (WGS) entry which is preliminary data.</text>
</comment>
<dbReference type="RefSeq" id="WP_184677026.1">
    <property type="nucleotide sequence ID" value="NZ_JACHGY010000001.1"/>
</dbReference>
<evidence type="ECO:0000313" key="8">
    <source>
        <dbReference type="Proteomes" id="UP000541810"/>
    </source>
</evidence>
<dbReference type="Gene3D" id="1.10.760.10">
    <property type="entry name" value="Cytochrome c-like domain"/>
    <property type="match status" value="1"/>
</dbReference>
<dbReference type="SUPFAM" id="SSF46626">
    <property type="entry name" value="Cytochrome c"/>
    <property type="match status" value="1"/>
</dbReference>
<dbReference type="Pfam" id="PF13442">
    <property type="entry name" value="Cytochrome_CBB3"/>
    <property type="match status" value="1"/>
</dbReference>
<feature type="transmembrane region" description="Helical" evidence="5">
    <location>
        <begin position="12"/>
        <end position="34"/>
    </location>
</feature>
<dbReference type="PANTHER" id="PTHR40394:SF2">
    <property type="entry name" value="QUINOL:CYTOCHROME C OXIDOREDUCTASE MEMBRANE PROTEIN"/>
    <property type="match status" value="1"/>
</dbReference>
<dbReference type="GO" id="GO:0046872">
    <property type="term" value="F:metal ion binding"/>
    <property type="evidence" value="ECO:0007669"/>
    <property type="project" value="UniProtKB-KW"/>
</dbReference>
<evidence type="ECO:0000313" key="7">
    <source>
        <dbReference type="EMBL" id="MBB6429448.1"/>
    </source>
</evidence>
<proteinExistence type="predicted"/>
<evidence type="ECO:0000256" key="3">
    <source>
        <dbReference type="ARBA" id="ARBA00023004"/>
    </source>
</evidence>
<keyword evidence="8" id="KW-1185">Reference proteome</keyword>
<dbReference type="Proteomes" id="UP000541810">
    <property type="component" value="Unassembled WGS sequence"/>
</dbReference>
<feature type="domain" description="Cytochrome c" evidence="6">
    <location>
        <begin position="122"/>
        <end position="229"/>
    </location>
</feature>
<keyword evidence="5" id="KW-1133">Transmembrane helix</keyword>
<evidence type="ECO:0000256" key="5">
    <source>
        <dbReference type="SAM" id="Phobius"/>
    </source>
</evidence>
<dbReference type="GO" id="GO:0020037">
    <property type="term" value="F:heme binding"/>
    <property type="evidence" value="ECO:0007669"/>
    <property type="project" value="InterPro"/>
</dbReference>
<dbReference type="PROSITE" id="PS51007">
    <property type="entry name" value="CYTC"/>
    <property type="match status" value="1"/>
</dbReference>
<evidence type="ECO:0000259" key="6">
    <source>
        <dbReference type="PROSITE" id="PS51007"/>
    </source>
</evidence>
<sequence>MFDPRLFLPKPPMWMIAIAILFVVGSWIPLTAIFKYTQSKHEKPRIHLFQDMDNQPKLKAQAASPIFADGRAMRPEVPGTIRRGELRDDTEFELGYTVKKDGDSYAPVFISGMPDAAEVDQFFLARGQKKFDTFCYPCHGKAGYGDGPVNQRATELVSGDQTLSYGTQWVPSANLNNVQDGKLQFGADVYPNGQLFNVITHGKANMAGYGHAIPVEDRWAIVAYVRALQLSQNAGAAKVAMDLAANSNTQTAEANELGVTSE</sequence>
<dbReference type="PANTHER" id="PTHR40394">
    <property type="entry name" value="LIPOPROTEIN-RELATED"/>
    <property type="match status" value="1"/>
</dbReference>
<dbReference type="GO" id="GO:0009055">
    <property type="term" value="F:electron transfer activity"/>
    <property type="evidence" value="ECO:0007669"/>
    <property type="project" value="InterPro"/>
</dbReference>
<keyword evidence="3 4" id="KW-0408">Iron</keyword>